<reference evidence="11 12" key="1">
    <citation type="journal article" date="2016" name="Int. J. Mol. Sci.">
        <title>Comparative genomics of the extreme acidophile Acidithiobacillus thiooxidans reveals intraspecific divergence and niche adaptation.</title>
        <authorList>
            <person name="Zhang X."/>
            <person name="Feng X."/>
            <person name="Tao J."/>
            <person name="Ma L."/>
            <person name="Xiao Y."/>
            <person name="Liang Y."/>
            <person name="Liu X."/>
            <person name="Yin H."/>
        </authorList>
    </citation>
    <scope>NUCLEOTIDE SEQUENCE [LARGE SCALE GENOMIC DNA]</scope>
    <source>
        <strain evidence="10 12">A02</strain>
        <strain evidence="11">DXS-W</strain>
    </source>
</reference>
<dbReference type="InterPro" id="IPR000298">
    <property type="entry name" value="Cyt_c_oxidase-like_su3"/>
</dbReference>
<gene>
    <name evidence="11" type="ORF">A6M23_05310</name>
    <name evidence="10" type="ORF">A6P07_17765</name>
</gene>
<feature type="transmembrane region" description="Helical" evidence="8">
    <location>
        <begin position="73"/>
        <end position="92"/>
    </location>
</feature>
<evidence type="ECO:0000256" key="3">
    <source>
        <dbReference type="ARBA" id="ARBA00022475"/>
    </source>
</evidence>
<accession>A0A1C2JB44</accession>
<evidence type="ECO:0000256" key="6">
    <source>
        <dbReference type="ARBA" id="ARBA00023136"/>
    </source>
</evidence>
<dbReference type="InterPro" id="IPR013833">
    <property type="entry name" value="Cyt_c_oxidase_su3_a-hlx"/>
</dbReference>
<keyword evidence="5 8" id="KW-1133">Transmembrane helix</keyword>
<keyword evidence="4 7" id="KW-0812">Transmembrane</keyword>
<protein>
    <submittedName>
        <fullName evidence="11">Cytochrome O ubiquinol oxidase</fullName>
    </submittedName>
</protein>
<evidence type="ECO:0000313" key="11">
    <source>
        <dbReference type="EMBL" id="OCX74591.1"/>
    </source>
</evidence>
<dbReference type="Proteomes" id="UP000095008">
    <property type="component" value="Unassembled WGS sequence"/>
</dbReference>
<comment type="similarity">
    <text evidence="2 7">Belongs to the cytochrome c oxidase subunit 3 family.</text>
</comment>
<evidence type="ECO:0000256" key="8">
    <source>
        <dbReference type="SAM" id="Phobius"/>
    </source>
</evidence>
<dbReference type="Proteomes" id="UP000094893">
    <property type="component" value="Unassembled WGS sequence"/>
</dbReference>
<dbReference type="AlphaFoldDB" id="A0A1C2JB44"/>
<organism evidence="11 13">
    <name type="scientific">Acidithiobacillus thiooxidans</name>
    <name type="common">Thiobacillus thiooxidans</name>
    <dbReference type="NCBI Taxonomy" id="930"/>
    <lineage>
        <taxon>Bacteria</taxon>
        <taxon>Pseudomonadati</taxon>
        <taxon>Pseudomonadota</taxon>
        <taxon>Acidithiobacillia</taxon>
        <taxon>Acidithiobacillales</taxon>
        <taxon>Acidithiobacillaceae</taxon>
        <taxon>Acidithiobacillus</taxon>
    </lineage>
</organism>
<comment type="caution">
    <text evidence="11">The sequence shown here is derived from an EMBL/GenBank/DDBJ whole genome shotgun (WGS) entry which is preliminary data.</text>
</comment>
<dbReference type="eggNOG" id="COG1845">
    <property type="taxonomic scope" value="Bacteria"/>
</dbReference>
<dbReference type="EMBL" id="LWSA01000286">
    <property type="protein sequence ID" value="OCX68686.1"/>
    <property type="molecule type" value="Genomic_DNA"/>
</dbReference>
<evidence type="ECO:0000256" key="4">
    <source>
        <dbReference type="ARBA" id="ARBA00022692"/>
    </source>
</evidence>
<proteinExistence type="inferred from homology"/>
<dbReference type="OrthoDB" id="9810850at2"/>
<dbReference type="InterPro" id="IPR035973">
    <property type="entry name" value="Cyt_c_oxidase_su3-like_sf"/>
</dbReference>
<evidence type="ECO:0000256" key="1">
    <source>
        <dbReference type="ARBA" id="ARBA00004651"/>
    </source>
</evidence>
<keyword evidence="6 8" id="KW-0472">Membrane</keyword>
<feature type="transmembrane region" description="Helical" evidence="8">
    <location>
        <begin position="33"/>
        <end position="53"/>
    </location>
</feature>
<evidence type="ECO:0000256" key="2">
    <source>
        <dbReference type="ARBA" id="ARBA00010581"/>
    </source>
</evidence>
<dbReference type="Pfam" id="PF00510">
    <property type="entry name" value="COX3"/>
    <property type="match status" value="1"/>
</dbReference>
<dbReference type="STRING" id="930.GCA_002079865_01302"/>
<dbReference type="GO" id="GO:0005886">
    <property type="term" value="C:plasma membrane"/>
    <property type="evidence" value="ECO:0007669"/>
    <property type="project" value="UniProtKB-SubCell"/>
</dbReference>
<dbReference type="InterPro" id="IPR024791">
    <property type="entry name" value="Cyt_c/ubiquinol_Oxase_su3"/>
</dbReference>
<dbReference type="GO" id="GO:0004129">
    <property type="term" value="F:cytochrome-c oxidase activity"/>
    <property type="evidence" value="ECO:0007669"/>
    <property type="project" value="InterPro"/>
</dbReference>
<name>A0A1C2JB44_ACITH</name>
<dbReference type="Gene3D" id="1.20.120.80">
    <property type="entry name" value="Cytochrome c oxidase, subunit III, four-helix bundle"/>
    <property type="match status" value="1"/>
</dbReference>
<dbReference type="GO" id="GO:0019646">
    <property type="term" value="P:aerobic electron transport chain"/>
    <property type="evidence" value="ECO:0007669"/>
    <property type="project" value="InterPro"/>
</dbReference>
<dbReference type="PANTHER" id="PTHR11403">
    <property type="entry name" value="CYTOCHROME C OXIDASE SUBUNIT III"/>
    <property type="match status" value="1"/>
</dbReference>
<feature type="transmembrane region" description="Helical" evidence="8">
    <location>
        <begin position="156"/>
        <end position="176"/>
    </location>
</feature>
<evidence type="ECO:0000313" key="10">
    <source>
        <dbReference type="EMBL" id="OCX68686.1"/>
    </source>
</evidence>
<dbReference type="EMBL" id="LWRY01000035">
    <property type="protein sequence ID" value="OCX74591.1"/>
    <property type="molecule type" value="Genomic_DNA"/>
</dbReference>
<keyword evidence="13" id="KW-1185">Reference proteome</keyword>
<feature type="transmembrane region" description="Helical" evidence="8">
    <location>
        <begin position="104"/>
        <end position="123"/>
    </location>
</feature>
<evidence type="ECO:0000256" key="7">
    <source>
        <dbReference type="RuleBase" id="RU003376"/>
    </source>
</evidence>
<dbReference type="PROSITE" id="PS50253">
    <property type="entry name" value="COX3"/>
    <property type="match status" value="1"/>
</dbReference>
<evidence type="ECO:0000313" key="12">
    <source>
        <dbReference type="Proteomes" id="UP000094893"/>
    </source>
</evidence>
<dbReference type="SUPFAM" id="SSF81452">
    <property type="entry name" value="Cytochrome c oxidase subunit III-like"/>
    <property type="match status" value="1"/>
</dbReference>
<dbReference type="PANTHER" id="PTHR11403:SF2">
    <property type="entry name" value="CYTOCHROME BO(3) UBIQUINOL OXIDASE SUBUNIT 3"/>
    <property type="match status" value="1"/>
</dbReference>
<feature type="transmembrane region" description="Helical" evidence="8">
    <location>
        <begin position="188"/>
        <end position="210"/>
    </location>
</feature>
<comment type="subcellular location">
    <subcellularLocation>
        <location evidence="1 7">Cell membrane</location>
        <topology evidence="1 7">Multi-pass membrane protein</topology>
    </subcellularLocation>
</comment>
<evidence type="ECO:0000313" key="13">
    <source>
        <dbReference type="Proteomes" id="UP000095008"/>
    </source>
</evidence>
<evidence type="ECO:0000259" key="9">
    <source>
        <dbReference type="PROSITE" id="PS50253"/>
    </source>
</evidence>
<sequence>MSSHASTVDPKKAELWDTHHHSHDVISTRTLGYFLYLLSDGMLFATLFAAYGVLSYQHSYFGGPTPAEFVKPWYTFAQTIALFLSVLAYGFGMNALKHKNKSGLINGMLAAFVLGVVFLVLDIHDMSHLYSMGITLASSGGMSAFMVLTQVHATHIFFGLIWILVMIAQVMTKGFTEETVGRLLTLRMFWHLQAVIWVFVYIFVYLWGYIS</sequence>
<dbReference type="RefSeq" id="WP_010636936.1">
    <property type="nucleotide sequence ID" value="NZ_JAAOMO010000174.1"/>
</dbReference>
<evidence type="ECO:0000256" key="5">
    <source>
        <dbReference type="ARBA" id="ARBA00022989"/>
    </source>
</evidence>
<keyword evidence="3" id="KW-1003">Cell membrane</keyword>
<feature type="domain" description="Heme-copper oxidase subunit III family profile" evidence="9">
    <location>
        <begin position="1"/>
        <end position="209"/>
    </location>
</feature>